<evidence type="ECO:0000256" key="4">
    <source>
        <dbReference type="ARBA" id="ARBA00022729"/>
    </source>
</evidence>
<evidence type="ECO:0000256" key="8">
    <source>
        <dbReference type="ARBA" id="ARBA00023136"/>
    </source>
</evidence>
<dbReference type="Gene3D" id="3.50.30.30">
    <property type="match status" value="1"/>
</dbReference>
<dbReference type="AlphaFoldDB" id="A0AAU9J2M1"/>
<dbReference type="GO" id="GO:0012505">
    <property type="term" value="C:endomembrane system"/>
    <property type="evidence" value="ECO:0007669"/>
    <property type="project" value="UniProtKB-SubCell"/>
</dbReference>
<keyword evidence="2" id="KW-0245">EGF-like domain</keyword>
<evidence type="ECO:0000259" key="13">
    <source>
        <dbReference type="Pfam" id="PF02225"/>
    </source>
</evidence>
<feature type="domain" description="PA" evidence="13">
    <location>
        <begin position="64"/>
        <end position="151"/>
    </location>
</feature>
<accession>A0AAU9J2M1</accession>
<name>A0AAU9J2M1_9CILI</name>
<feature type="signal peptide" evidence="12">
    <location>
        <begin position="1"/>
        <end position="15"/>
    </location>
</feature>
<evidence type="ECO:0000256" key="1">
    <source>
        <dbReference type="ARBA" id="ARBA00004479"/>
    </source>
</evidence>
<proteinExistence type="predicted"/>
<dbReference type="Proteomes" id="UP001162131">
    <property type="component" value="Unassembled WGS sequence"/>
</dbReference>
<gene>
    <name evidence="15" type="ORF">BSTOLATCC_MIC25223</name>
</gene>
<dbReference type="Pfam" id="PF25011">
    <property type="entry name" value="VSR_TRX"/>
    <property type="match status" value="1"/>
</dbReference>
<evidence type="ECO:0000313" key="15">
    <source>
        <dbReference type="EMBL" id="CAG9319981.1"/>
    </source>
</evidence>
<evidence type="ECO:0000256" key="3">
    <source>
        <dbReference type="ARBA" id="ARBA00022692"/>
    </source>
</evidence>
<evidence type="ECO:0000256" key="2">
    <source>
        <dbReference type="ARBA" id="ARBA00022536"/>
    </source>
</evidence>
<evidence type="ECO:0000256" key="7">
    <source>
        <dbReference type="ARBA" id="ARBA00022989"/>
    </source>
</evidence>
<dbReference type="PANTHER" id="PTHR22702">
    <property type="entry name" value="PROTEASE-ASSOCIATED DOMAIN-CONTAINING PROTEIN"/>
    <property type="match status" value="1"/>
</dbReference>
<keyword evidence="8 11" id="KW-0472">Membrane</keyword>
<keyword evidence="7 11" id="KW-1133">Transmembrane helix</keyword>
<keyword evidence="5" id="KW-0677">Repeat</keyword>
<sequence length="468" mass="52940">MSKFLIVCLLGLVVGKMYVYSPDALRQEMQSRYQHGEIRNSLANFGNPPYGSVIIGRVFYRDSQSDACQAMQMFDWTDDPDQINTPILLVRRGSCPFVMKARHAQDIGARALIVIDNKDENPESIIMIDNGSAGNIFIPTFLISKSDGELLLKYINNNVYARHVAISLTFTMPHNGNKISYGLYMSSENAVFYDFLKDFASLGSEIAKTEAAFQPHYVTKTCIPCSSNNFKQEEANCLSGGRYCIDPPTETSSGRDYVYENLREICIYRQTDSKDNYALWFNYIKHFHEFCSGGIVETCVNSAMTKANVNVKKVNQCIEESFSGKNHLIDDNQLLKDAKDFWGNIAVSYYPALVINNQTYRGDWEVDPVRRGLCAGYSYGQDPSFCKEEPTVTEPENEGIGAWSIILILLLCVVLVGAILVFYRMWIRREMKGEMRRQVNTAVTQYFALADSSSVQLGERQAVRVSYN</sequence>
<comment type="caution">
    <text evidence="15">The sequence shown here is derived from an EMBL/GenBank/DDBJ whole genome shotgun (WGS) entry which is preliminary data.</text>
</comment>
<comment type="subcellular location">
    <subcellularLocation>
        <location evidence="10">Endomembrane system</location>
        <topology evidence="10">Single-pass membrane protein</topology>
    </subcellularLocation>
    <subcellularLocation>
        <location evidence="1">Membrane</location>
        <topology evidence="1">Single-pass type I membrane protein</topology>
    </subcellularLocation>
</comment>
<dbReference type="PANTHER" id="PTHR22702:SF1">
    <property type="entry name" value="PROTEASE-ASSOCIATED DOMAIN-CONTAINING PROTEIN 1"/>
    <property type="match status" value="1"/>
</dbReference>
<keyword evidence="16" id="KW-1185">Reference proteome</keyword>
<keyword evidence="6" id="KW-0106">Calcium</keyword>
<reference evidence="15" key="1">
    <citation type="submission" date="2021-09" db="EMBL/GenBank/DDBJ databases">
        <authorList>
            <consortium name="AG Swart"/>
            <person name="Singh M."/>
            <person name="Singh A."/>
            <person name="Seah K."/>
            <person name="Emmerich C."/>
        </authorList>
    </citation>
    <scope>NUCLEOTIDE SEQUENCE</scope>
    <source>
        <strain evidence="15">ATCC30299</strain>
    </source>
</reference>
<dbReference type="EMBL" id="CAJZBQ010000024">
    <property type="protein sequence ID" value="CAG9319981.1"/>
    <property type="molecule type" value="Genomic_DNA"/>
</dbReference>
<evidence type="ECO:0000256" key="5">
    <source>
        <dbReference type="ARBA" id="ARBA00022737"/>
    </source>
</evidence>
<feature type="chain" id="PRO_5043549573" description="PA domain-containing protein" evidence="12">
    <location>
        <begin position="16"/>
        <end position="468"/>
    </location>
</feature>
<dbReference type="GO" id="GO:0016020">
    <property type="term" value="C:membrane"/>
    <property type="evidence" value="ECO:0007669"/>
    <property type="project" value="UniProtKB-SubCell"/>
</dbReference>
<keyword evidence="3 11" id="KW-0812">Transmembrane</keyword>
<dbReference type="InterPro" id="IPR003137">
    <property type="entry name" value="PA_domain"/>
</dbReference>
<evidence type="ECO:0000313" key="16">
    <source>
        <dbReference type="Proteomes" id="UP001162131"/>
    </source>
</evidence>
<evidence type="ECO:0000256" key="11">
    <source>
        <dbReference type="SAM" id="Phobius"/>
    </source>
</evidence>
<dbReference type="SUPFAM" id="SSF52025">
    <property type="entry name" value="PA domain"/>
    <property type="match status" value="1"/>
</dbReference>
<evidence type="ECO:0000259" key="14">
    <source>
        <dbReference type="Pfam" id="PF25011"/>
    </source>
</evidence>
<evidence type="ECO:0008006" key="17">
    <source>
        <dbReference type="Google" id="ProtNLM"/>
    </source>
</evidence>
<dbReference type="InterPro" id="IPR056858">
    <property type="entry name" value="VSR_TRX"/>
</dbReference>
<keyword evidence="9" id="KW-0325">Glycoprotein</keyword>
<keyword evidence="4 12" id="KW-0732">Signal</keyword>
<protein>
    <recommendedName>
        <fullName evidence="17">PA domain-containing protein</fullName>
    </recommendedName>
</protein>
<feature type="domain" description="Vacuolar sorting receptor thioredoxin-like" evidence="14">
    <location>
        <begin position="192"/>
        <end position="374"/>
    </location>
</feature>
<evidence type="ECO:0000256" key="12">
    <source>
        <dbReference type="SAM" id="SignalP"/>
    </source>
</evidence>
<dbReference type="Pfam" id="PF02225">
    <property type="entry name" value="PA"/>
    <property type="match status" value="1"/>
</dbReference>
<evidence type="ECO:0000256" key="10">
    <source>
        <dbReference type="ARBA" id="ARBA00037847"/>
    </source>
</evidence>
<dbReference type="InterPro" id="IPR046450">
    <property type="entry name" value="PA_dom_sf"/>
</dbReference>
<evidence type="ECO:0000256" key="6">
    <source>
        <dbReference type="ARBA" id="ARBA00022837"/>
    </source>
</evidence>
<feature type="transmembrane region" description="Helical" evidence="11">
    <location>
        <begin position="400"/>
        <end position="427"/>
    </location>
</feature>
<evidence type="ECO:0000256" key="9">
    <source>
        <dbReference type="ARBA" id="ARBA00023180"/>
    </source>
</evidence>
<organism evidence="15 16">
    <name type="scientific">Blepharisma stoltei</name>
    <dbReference type="NCBI Taxonomy" id="1481888"/>
    <lineage>
        <taxon>Eukaryota</taxon>
        <taxon>Sar</taxon>
        <taxon>Alveolata</taxon>
        <taxon>Ciliophora</taxon>
        <taxon>Postciliodesmatophora</taxon>
        <taxon>Heterotrichea</taxon>
        <taxon>Heterotrichida</taxon>
        <taxon>Blepharismidae</taxon>
        <taxon>Blepharisma</taxon>
    </lineage>
</organism>